<dbReference type="Proteomes" id="UP000193642">
    <property type="component" value="Unassembled WGS sequence"/>
</dbReference>
<keyword evidence="3" id="KW-1185">Reference proteome</keyword>
<feature type="region of interest" description="Disordered" evidence="1">
    <location>
        <begin position="83"/>
        <end position="102"/>
    </location>
</feature>
<accession>A0A1Y2BZ36</accession>
<evidence type="ECO:0000313" key="3">
    <source>
        <dbReference type="Proteomes" id="UP000193642"/>
    </source>
</evidence>
<protein>
    <submittedName>
        <fullName evidence="2">Uncharacterized protein</fullName>
    </submittedName>
</protein>
<evidence type="ECO:0000313" key="2">
    <source>
        <dbReference type="EMBL" id="ORY39944.1"/>
    </source>
</evidence>
<proteinExistence type="predicted"/>
<name>A0A1Y2BZ36_9FUNG</name>
<dbReference type="EMBL" id="MCGO01000037">
    <property type="protein sequence ID" value="ORY39944.1"/>
    <property type="molecule type" value="Genomic_DNA"/>
</dbReference>
<gene>
    <name evidence="2" type="ORF">BCR33DRAFT_378998</name>
</gene>
<organism evidence="2 3">
    <name type="scientific">Rhizoclosmatium globosum</name>
    <dbReference type="NCBI Taxonomy" id="329046"/>
    <lineage>
        <taxon>Eukaryota</taxon>
        <taxon>Fungi</taxon>
        <taxon>Fungi incertae sedis</taxon>
        <taxon>Chytridiomycota</taxon>
        <taxon>Chytridiomycota incertae sedis</taxon>
        <taxon>Chytridiomycetes</taxon>
        <taxon>Chytridiales</taxon>
        <taxon>Chytriomycetaceae</taxon>
        <taxon>Rhizoclosmatium</taxon>
    </lineage>
</organism>
<comment type="caution">
    <text evidence="2">The sequence shown here is derived from an EMBL/GenBank/DDBJ whole genome shotgun (WGS) entry which is preliminary data.</text>
</comment>
<reference evidence="2 3" key="1">
    <citation type="submission" date="2016-07" db="EMBL/GenBank/DDBJ databases">
        <title>Pervasive Adenine N6-methylation of Active Genes in Fungi.</title>
        <authorList>
            <consortium name="DOE Joint Genome Institute"/>
            <person name="Mondo S.J."/>
            <person name="Dannebaum R.O."/>
            <person name="Kuo R.C."/>
            <person name="Labutti K."/>
            <person name="Haridas S."/>
            <person name="Kuo A."/>
            <person name="Salamov A."/>
            <person name="Ahrendt S.R."/>
            <person name="Lipzen A."/>
            <person name="Sullivan W."/>
            <person name="Andreopoulos W.B."/>
            <person name="Clum A."/>
            <person name="Lindquist E."/>
            <person name="Daum C."/>
            <person name="Ramamoorthy G.K."/>
            <person name="Gryganskyi A."/>
            <person name="Culley D."/>
            <person name="Magnuson J.K."/>
            <person name="James T.Y."/>
            <person name="O'Malley M.A."/>
            <person name="Stajich J.E."/>
            <person name="Spatafora J.W."/>
            <person name="Visel A."/>
            <person name="Grigoriev I.V."/>
        </authorList>
    </citation>
    <scope>NUCLEOTIDE SEQUENCE [LARGE SCALE GENOMIC DNA]</scope>
    <source>
        <strain evidence="2 3">JEL800</strain>
    </source>
</reference>
<sequence length="102" mass="11292">MNSECSRGNLGSNCLLSVMDTVLQLLLDLEDATNPTDWILFTDQIAIECQLNEVQQNLLMNEQVDAIEILCYTLDRTISSSVTSSMRGNSHYSSQTLTASLT</sequence>
<dbReference type="AlphaFoldDB" id="A0A1Y2BZ36"/>
<evidence type="ECO:0000256" key="1">
    <source>
        <dbReference type="SAM" id="MobiDB-lite"/>
    </source>
</evidence>